<sequence length="439" mass="46668">MYSAAHLPERRRVSTSLVLNVLLGLAIGAMLYRGAAATLASPVRTMSRVATPAMAGAGAMSRFSMAGRRDSARSVSPRVMTQEAAQATSAGAIVDDGTMTLTRFMIEEAMRSRTPGQEDMVRLISTISVACKRIASMVQTAGISGSTGLAEGGGSVNVQGEEQKKLDVISNDVLKASLRSSGKLGVIASEEEDDPVIVDELYSGEYVATFDPLDGSSNIDAAISTGTIFGIFKAPEECIVGDGDKLSIAEQDCLKSTLQPGKNLVASGYCMYSSSTILMITTGNGLNGFTLDPTIGEFILTHPNVQIPKRGKIYSMNEANYFDWDPKLQTYIDNLKKGEGQSGTKYSSRYIGSMVGDVHRTLLYGGIFAYPGDAKNPNGKLRLLYEGAPMSLIFEQAGGKSITGPGQRVLDLEPEKVHQRCPVFIGSPDDVDEVSAALA</sequence>
<dbReference type="InterPro" id="IPR044015">
    <property type="entry name" value="FBPase_C_dom"/>
</dbReference>
<dbReference type="CDD" id="cd00354">
    <property type="entry name" value="FBPase"/>
    <property type="match status" value="1"/>
</dbReference>
<comment type="cofactor">
    <cofactor evidence="2">
        <name>Mg(2+)</name>
        <dbReference type="ChEBI" id="CHEBI:18420"/>
    </cofactor>
</comment>
<dbReference type="EC" id="3.1.3.11" evidence="5"/>
<dbReference type="InterPro" id="IPR020548">
    <property type="entry name" value="Fructose_bisphosphatase_AS"/>
</dbReference>
<dbReference type="PROSITE" id="PS00124">
    <property type="entry name" value="FBPASE"/>
    <property type="match status" value="1"/>
</dbReference>
<evidence type="ECO:0000256" key="1">
    <source>
        <dbReference type="ARBA" id="ARBA00001273"/>
    </source>
</evidence>
<evidence type="ECO:0000256" key="10">
    <source>
        <dbReference type="ARBA" id="ARBA00024331"/>
    </source>
</evidence>
<dbReference type="PRINTS" id="PR00115">
    <property type="entry name" value="F16BPHPHTASE"/>
</dbReference>
<keyword evidence="8" id="KW-0460">Magnesium</keyword>
<dbReference type="AlphaFoldDB" id="A0A7S2X8M1"/>
<dbReference type="Gene3D" id="3.40.190.80">
    <property type="match status" value="1"/>
</dbReference>
<proteinExistence type="inferred from homology"/>
<dbReference type="FunFam" id="3.30.540.10:FF:000019">
    <property type="entry name" value="Fructose-1,6-bisphosphatase, chloroplastic"/>
    <property type="match status" value="1"/>
</dbReference>
<feature type="domain" description="Fructose-1-6-bisphosphatase class I N-terminal" evidence="13">
    <location>
        <begin position="99"/>
        <end position="303"/>
    </location>
</feature>
<dbReference type="PANTHER" id="PTHR11556">
    <property type="entry name" value="FRUCTOSE-1,6-BISPHOSPHATASE-RELATED"/>
    <property type="match status" value="1"/>
</dbReference>
<dbReference type="GO" id="GO:0042132">
    <property type="term" value="F:fructose 1,6-bisphosphate 1-phosphatase activity"/>
    <property type="evidence" value="ECO:0007669"/>
    <property type="project" value="UniProtKB-EC"/>
</dbReference>
<dbReference type="PIRSF" id="PIRSF000904">
    <property type="entry name" value="FBPtase_SBPase"/>
    <property type="match status" value="1"/>
</dbReference>
<evidence type="ECO:0000259" key="14">
    <source>
        <dbReference type="Pfam" id="PF18913"/>
    </source>
</evidence>
<evidence type="ECO:0000256" key="9">
    <source>
        <dbReference type="ARBA" id="ARBA00023277"/>
    </source>
</evidence>
<dbReference type="Gene3D" id="3.30.540.10">
    <property type="entry name" value="Fructose-1,6-Bisphosphatase, subunit A, domain 1"/>
    <property type="match status" value="1"/>
</dbReference>
<evidence type="ECO:0000259" key="13">
    <source>
        <dbReference type="Pfam" id="PF00316"/>
    </source>
</evidence>
<organism evidence="15">
    <name type="scientific">Lotharella oceanica</name>
    <dbReference type="NCBI Taxonomy" id="641309"/>
    <lineage>
        <taxon>Eukaryota</taxon>
        <taxon>Sar</taxon>
        <taxon>Rhizaria</taxon>
        <taxon>Cercozoa</taxon>
        <taxon>Chlorarachniophyceae</taxon>
        <taxon>Lotharella</taxon>
    </lineage>
</organism>
<dbReference type="GO" id="GO:0005829">
    <property type="term" value="C:cytosol"/>
    <property type="evidence" value="ECO:0007669"/>
    <property type="project" value="TreeGrafter"/>
</dbReference>
<evidence type="ECO:0000256" key="11">
    <source>
        <dbReference type="ARBA" id="ARBA00032973"/>
    </source>
</evidence>
<dbReference type="InterPro" id="IPR028343">
    <property type="entry name" value="FBPtase"/>
</dbReference>
<feature type="domain" description="Fructose-1-6-bisphosphatase class 1 C-terminal" evidence="14">
    <location>
        <begin position="307"/>
        <end position="438"/>
    </location>
</feature>
<dbReference type="Pfam" id="PF00316">
    <property type="entry name" value="FBPase"/>
    <property type="match status" value="1"/>
</dbReference>
<protein>
    <recommendedName>
        <fullName evidence="5">fructose-bisphosphatase</fullName>
        <ecNumber evidence="5">3.1.3.11</ecNumber>
    </recommendedName>
    <alternativeName>
        <fullName evidence="11">D-fructose-1,6-bisphosphate 1-phosphohydrolase</fullName>
    </alternativeName>
</protein>
<keyword evidence="7 12" id="KW-0378">Hydrolase</keyword>
<dbReference type="Pfam" id="PF18913">
    <property type="entry name" value="FBPase_C"/>
    <property type="match status" value="1"/>
</dbReference>
<keyword evidence="6" id="KW-0479">Metal-binding</keyword>
<keyword evidence="9 12" id="KW-0119">Carbohydrate metabolism</keyword>
<gene>
    <name evidence="15" type="ORF">LSP00402_LOCUS6842</name>
</gene>
<comment type="subunit">
    <text evidence="4">Homotetramer.</text>
</comment>
<reference evidence="15" key="1">
    <citation type="submission" date="2021-01" db="EMBL/GenBank/DDBJ databases">
        <authorList>
            <person name="Corre E."/>
            <person name="Pelletier E."/>
            <person name="Niang G."/>
            <person name="Scheremetjew M."/>
            <person name="Finn R."/>
            <person name="Kale V."/>
            <person name="Holt S."/>
            <person name="Cochrane G."/>
            <person name="Meng A."/>
            <person name="Brown T."/>
            <person name="Cohen L."/>
        </authorList>
    </citation>
    <scope>NUCLEOTIDE SEQUENCE</scope>
    <source>
        <strain evidence="15">CCMP622</strain>
    </source>
</reference>
<dbReference type="PIRSF" id="PIRSF500210">
    <property type="entry name" value="FBPtase"/>
    <property type="match status" value="1"/>
</dbReference>
<dbReference type="GO" id="GO:0006000">
    <property type="term" value="P:fructose metabolic process"/>
    <property type="evidence" value="ECO:0007669"/>
    <property type="project" value="TreeGrafter"/>
</dbReference>
<evidence type="ECO:0000256" key="5">
    <source>
        <dbReference type="ARBA" id="ARBA00013093"/>
    </source>
</evidence>
<dbReference type="SUPFAM" id="SSF56655">
    <property type="entry name" value="Carbohydrate phosphatase"/>
    <property type="match status" value="1"/>
</dbReference>
<evidence type="ECO:0000256" key="4">
    <source>
        <dbReference type="ARBA" id="ARBA00011881"/>
    </source>
</evidence>
<evidence type="ECO:0000256" key="7">
    <source>
        <dbReference type="ARBA" id="ARBA00022801"/>
    </source>
</evidence>
<dbReference type="NCBIfam" id="NF006778">
    <property type="entry name" value="PRK09293.1-1"/>
    <property type="match status" value="1"/>
</dbReference>
<comment type="pathway">
    <text evidence="10">Carbohydrate biosynthesis.</text>
</comment>
<dbReference type="GO" id="GO:0046872">
    <property type="term" value="F:metal ion binding"/>
    <property type="evidence" value="ECO:0007669"/>
    <property type="project" value="UniProtKB-KW"/>
</dbReference>
<evidence type="ECO:0000256" key="2">
    <source>
        <dbReference type="ARBA" id="ARBA00001946"/>
    </source>
</evidence>
<dbReference type="InterPro" id="IPR000146">
    <property type="entry name" value="FBPase_class-1"/>
</dbReference>
<evidence type="ECO:0000313" key="15">
    <source>
        <dbReference type="EMBL" id="CAD9757740.1"/>
    </source>
</evidence>
<evidence type="ECO:0000256" key="6">
    <source>
        <dbReference type="ARBA" id="ARBA00022723"/>
    </source>
</evidence>
<comment type="similarity">
    <text evidence="3 12">Belongs to the FBPase class 1 family.</text>
</comment>
<dbReference type="GO" id="GO:0006002">
    <property type="term" value="P:fructose 6-phosphate metabolic process"/>
    <property type="evidence" value="ECO:0007669"/>
    <property type="project" value="TreeGrafter"/>
</dbReference>
<dbReference type="InterPro" id="IPR033391">
    <property type="entry name" value="FBPase_N"/>
</dbReference>
<dbReference type="PANTHER" id="PTHR11556:SF1">
    <property type="entry name" value="FRUCTOSE-BISPHOSPHATASE"/>
    <property type="match status" value="1"/>
</dbReference>
<accession>A0A7S2X8M1</accession>
<dbReference type="GO" id="GO:0006094">
    <property type="term" value="P:gluconeogenesis"/>
    <property type="evidence" value="ECO:0007669"/>
    <property type="project" value="TreeGrafter"/>
</dbReference>
<dbReference type="GO" id="GO:0030388">
    <property type="term" value="P:fructose 1,6-bisphosphate metabolic process"/>
    <property type="evidence" value="ECO:0007669"/>
    <property type="project" value="TreeGrafter"/>
</dbReference>
<evidence type="ECO:0000256" key="12">
    <source>
        <dbReference type="RuleBase" id="RU000508"/>
    </source>
</evidence>
<evidence type="ECO:0000256" key="3">
    <source>
        <dbReference type="ARBA" id="ARBA00010941"/>
    </source>
</evidence>
<dbReference type="HAMAP" id="MF_01855">
    <property type="entry name" value="FBPase_class1"/>
    <property type="match status" value="1"/>
</dbReference>
<comment type="catalytic activity">
    <reaction evidence="1">
        <text>beta-D-fructose 1,6-bisphosphate + H2O = beta-D-fructose 6-phosphate + phosphate</text>
        <dbReference type="Rhea" id="RHEA:11064"/>
        <dbReference type="ChEBI" id="CHEBI:15377"/>
        <dbReference type="ChEBI" id="CHEBI:32966"/>
        <dbReference type="ChEBI" id="CHEBI:43474"/>
        <dbReference type="ChEBI" id="CHEBI:57634"/>
        <dbReference type="EC" id="3.1.3.11"/>
    </reaction>
</comment>
<name>A0A7S2X8M1_9EUKA</name>
<dbReference type="FunFam" id="3.40.190.80:FF:000001">
    <property type="entry name" value="Fructose-1,6-bisphosphatase class 1"/>
    <property type="match status" value="1"/>
</dbReference>
<dbReference type="GO" id="GO:0005986">
    <property type="term" value="P:sucrose biosynthetic process"/>
    <property type="evidence" value="ECO:0007669"/>
    <property type="project" value="TreeGrafter"/>
</dbReference>
<evidence type="ECO:0000256" key="8">
    <source>
        <dbReference type="ARBA" id="ARBA00022842"/>
    </source>
</evidence>
<dbReference type="EMBL" id="HBHP01011068">
    <property type="protein sequence ID" value="CAD9757740.1"/>
    <property type="molecule type" value="Transcribed_RNA"/>
</dbReference>